<evidence type="ECO:0000256" key="1">
    <source>
        <dbReference type="SAM" id="MobiDB-lite"/>
    </source>
</evidence>
<proteinExistence type="predicted"/>
<dbReference type="EMBL" id="BDIP01000067">
    <property type="protein sequence ID" value="GIQ79860.1"/>
    <property type="molecule type" value="Genomic_DNA"/>
</dbReference>
<feature type="compositionally biased region" description="Polar residues" evidence="1">
    <location>
        <begin position="84"/>
        <end position="94"/>
    </location>
</feature>
<feature type="region of interest" description="Disordered" evidence="1">
    <location>
        <begin position="49"/>
        <end position="100"/>
    </location>
</feature>
<evidence type="ECO:0000313" key="2">
    <source>
        <dbReference type="EMBL" id="GIQ79860.1"/>
    </source>
</evidence>
<keyword evidence="3" id="KW-1185">Reference proteome</keyword>
<organism evidence="2 3">
    <name type="scientific">Kipferlia bialata</name>
    <dbReference type="NCBI Taxonomy" id="797122"/>
    <lineage>
        <taxon>Eukaryota</taxon>
        <taxon>Metamonada</taxon>
        <taxon>Carpediemonas-like organisms</taxon>
        <taxon>Kipferlia</taxon>
    </lineage>
</organism>
<dbReference type="AlphaFoldDB" id="A0A9K3GES2"/>
<comment type="caution">
    <text evidence="2">The sequence shown here is derived from an EMBL/GenBank/DDBJ whole genome shotgun (WGS) entry which is preliminary data.</text>
</comment>
<accession>A0A9K3GES2</accession>
<sequence length="100" mass="10988">MSPICPCVCTLYRHNGAGSLPDDTAGKVRDALRQEGRVRELISLGYSDAEARRMSSQQQTQQGPGSVRETTGERIQRRIATVDSEIQSRGSSRKGNALPW</sequence>
<dbReference type="Proteomes" id="UP000265618">
    <property type="component" value="Unassembled WGS sequence"/>
</dbReference>
<protein>
    <submittedName>
        <fullName evidence="2">Uncharacterized protein</fullName>
    </submittedName>
</protein>
<evidence type="ECO:0000313" key="3">
    <source>
        <dbReference type="Proteomes" id="UP000265618"/>
    </source>
</evidence>
<name>A0A9K3GES2_9EUKA</name>
<reference evidence="2 3" key="1">
    <citation type="journal article" date="2018" name="PLoS ONE">
        <title>The draft genome of Kipferlia bialata reveals reductive genome evolution in fornicate parasites.</title>
        <authorList>
            <person name="Tanifuji G."/>
            <person name="Takabayashi S."/>
            <person name="Kume K."/>
            <person name="Takagi M."/>
            <person name="Nakayama T."/>
            <person name="Kamikawa R."/>
            <person name="Inagaki Y."/>
            <person name="Hashimoto T."/>
        </authorList>
    </citation>
    <scope>NUCLEOTIDE SEQUENCE [LARGE SCALE GENOMIC DNA]</scope>
    <source>
        <strain evidence="2">NY0173</strain>
    </source>
</reference>
<gene>
    <name evidence="2" type="ORF">KIPB_000563</name>
</gene>